<accession>A0A2C9DCT1</accession>
<reference evidence="3" key="1">
    <citation type="submission" date="2017-09" db="EMBL/GenBank/DDBJ databases">
        <title>Genome sequence of Nannocystis excedens DSM 71.</title>
        <authorList>
            <person name="Blom J."/>
        </authorList>
    </citation>
    <scope>NUCLEOTIDE SEQUENCE [LARGE SCALE GENOMIC DNA]</scope>
    <source>
        <strain evidence="3">type strain: E19</strain>
    </source>
</reference>
<dbReference type="EMBL" id="LT960614">
    <property type="protein sequence ID" value="SON58066.1"/>
    <property type="molecule type" value="Genomic_DNA"/>
</dbReference>
<feature type="signal peptide" evidence="1">
    <location>
        <begin position="1"/>
        <end position="22"/>
    </location>
</feature>
<dbReference type="OrthoDB" id="7206808at2"/>
<dbReference type="RefSeq" id="WP_099558233.1">
    <property type="nucleotide sequence ID" value="NZ_LT960614.1"/>
</dbReference>
<name>A0A2C9DCT1_9HYPH</name>
<protein>
    <submittedName>
        <fullName evidence="2">Uncharacterized protein</fullName>
    </submittedName>
</protein>
<evidence type="ECO:0000313" key="3">
    <source>
        <dbReference type="Proteomes" id="UP000223606"/>
    </source>
</evidence>
<proteinExistence type="predicted"/>
<dbReference type="PANTHER" id="PTHR39327:SF1">
    <property type="entry name" value="BLR5470 PROTEIN"/>
    <property type="match status" value="1"/>
</dbReference>
<keyword evidence="3" id="KW-1185">Reference proteome</keyword>
<keyword evidence="1" id="KW-0732">Signal</keyword>
<feature type="chain" id="PRO_5013265544" evidence="1">
    <location>
        <begin position="23"/>
        <end position="185"/>
    </location>
</feature>
<dbReference type="AlphaFoldDB" id="A0A2C9DCT1"/>
<dbReference type="InterPro" id="IPR010319">
    <property type="entry name" value="Transglutaminase-like_Cys_pept"/>
</dbReference>
<gene>
    <name evidence="2" type="ORF">HDIA_4525</name>
</gene>
<dbReference type="KEGG" id="hdi:HDIA_4525"/>
<sequence length="185" mass="19912">MFRFLRLAIAALLLGGVLPVQTASAIEGFGAPRILAGRPTLAPFGYVRFCHKNPDDCRGGKATAIASDAASLARLGEVNRTINRTIRPRNDKGDVWSADVASGDCEDYALSKRRALVHAGFPAAALRIAVAVTPSGEGHAVLVVRTAKGDMVLDNRFDTILSWSRTDLTWKKIASSENPLVWRSI</sequence>
<dbReference type="Gene3D" id="3.10.620.30">
    <property type="match status" value="1"/>
</dbReference>
<evidence type="ECO:0000313" key="2">
    <source>
        <dbReference type="EMBL" id="SON58066.1"/>
    </source>
</evidence>
<dbReference type="Proteomes" id="UP000223606">
    <property type="component" value="Chromosome 1"/>
</dbReference>
<dbReference type="Pfam" id="PF06035">
    <property type="entry name" value="Peptidase_C93"/>
    <property type="match status" value="1"/>
</dbReference>
<organism evidence="2 3">
    <name type="scientific">Hartmannibacter diazotrophicus</name>
    <dbReference type="NCBI Taxonomy" id="1482074"/>
    <lineage>
        <taxon>Bacteria</taxon>
        <taxon>Pseudomonadati</taxon>
        <taxon>Pseudomonadota</taxon>
        <taxon>Alphaproteobacteria</taxon>
        <taxon>Hyphomicrobiales</taxon>
        <taxon>Pleomorphomonadaceae</taxon>
        <taxon>Hartmannibacter</taxon>
    </lineage>
</organism>
<evidence type="ECO:0000256" key="1">
    <source>
        <dbReference type="SAM" id="SignalP"/>
    </source>
</evidence>
<dbReference type="PANTHER" id="PTHR39327">
    <property type="match status" value="1"/>
</dbReference>